<evidence type="ECO:0000313" key="1">
    <source>
        <dbReference type="EMBL" id="KAJ3006556.1"/>
    </source>
</evidence>
<evidence type="ECO:0000313" key="2">
    <source>
        <dbReference type="Proteomes" id="UP001144978"/>
    </source>
</evidence>
<keyword evidence="2" id="KW-1185">Reference proteome</keyword>
<comment type="caution">
    <text evidence="1">The sequence shown here is derived from an EMBL/GenBank/DDBJ whole genome shotgun (WGS) entry which is preliminary data.</text>
</comment>
<dbReference type="EMBL" id="JANSHE010000846">
    <property type="protein sequence ID" value="KAJ3006556.1"/>
    <property type="molecule type" value="Genomic_DNA"/>
</dbReference>
<accession>A0ACC1PZH2</accession>
<protein>
    <submittedName>
        <fullName evidence="1">Uncharacterized protein</fullName>
    </submittedName>
</protein>
<organism evidence="1 2">
    <name type="scientific">Trametes sanguinea</name>
    <dbReference type="NCBI Taxonomy" id="158606"/>
    <lineage>
        <taxon>Eukaryota</taxon>
        <taxon>Fungi</taxon>
        <taxon>Dikarya</taxon>
        <taxon>Basidiomycota</taxon>
        <taxon>Agaricomycotina</taxon>
        <taxon>Agaricomycetes</taxon>
        <taxon>Polyporales</taxon>
        <taxon>Polyporaceae</taxon>
        <taxon>Trametes</taxon>
    </lineage>
</organism>
<dbReference type="Proteomes" id="UP001144978">
    <property type="component" value="Unassembled WGS sequence"/>
</dbReference>
<proteinExistence type="predicted"/>
<gene>
    <name evidence="1" type="ORF">NUW54_g3894</name>
</gene>
<sequence>MHQNYNSWCLFMQLVRAPTYDIVSCIVLFFSYLVLPVSWGLSVCIPPLLIDQALDPDHGQAALHPRCNALTYTASWDTYLAASEAMHYAALI</sequence>
<reference evidence="1" key="1">
    <citation type="submission" date="2022-08" db="EMBL/GenBank/DDBJ databases">
        <title>Genome Sequence of Pycnoporus sanguineus.</title>
        <authorList>
            <person name="Buettner E."/>
        </authorList>
    </citation>
    <scope>NUCLEOTIDE SEQUENCE</scope>
    <source>
        <strain evidence="1">CG-C14</strain>
    </source>
</reference>
<name>A0ACC1PZH2_9APHY</name>